<sequence length="312" mass="33049">MGRIYDVVIVGGGPGGYTAALYAARAGLDTLVLEKLSAGGQMALSEQIDNYPGFEEGIDGFTLGERMRRGAEKFGAQTKIAEVLGASLGGRVKELETSEGRYLARTVVIATGATARPLGAAGEADLVGRGIHYCAACDGMAYRGKTVAVVGGGNSAAADALQLSRIAKKVILIHRRDHLRATKIYHEPLMNAANVEFRWNCVVSELLHGDRLTGLRLQDVHTGAETELLCDGAFISVGRIPATGLFQEELNLNDAGYLQADESTRTNLRGVFAVGDVRAKALHQIVTAVADGAVAIHYAEEVLAEDSRPESL</sequence>
<keyword evidence="3" id="KW-0560">Oxidoreductase</keyword>
<evidence type="ECO:0000256" key="5">
    <source>
        <dbReference type="ARBA" id="ARBA00023284"/>
    </source>
</evidence>
<dbReference type="AlphaFoldDB" id="A0A810QER6"/>
<protein>
    <submittedName>
        <fullName evidence="7">Thioredoxin reductase</fullName>
    </submittedName>
</protein>
<evidence type="ECO:0000256" key="2">
    <source>
        <dbReference type="ARBA" id="ARBA00022827"/>
    </source>
</evidence>
<dbReference type="Proteomes" id="UP000679848">
    <property type="component" value="Chromosome"/>
</dbReference>
<evidence type="ECO:0000256" key="1">
    <source>
        <dbReference type="ARBA" id="ARBA00022630"/>
    </source>
</evidence>
<keyword evidence="8" id="KW-1185">Reference proteome</keyword>
<dbReference type="SUPFAM" id="SSF51905">
    <property type="entry name" value="FAD/NAD(P)-binding domain"/>
    <property type="match status" value="1"/>
</dbReference>
<evidence type="ECO:0000256" key="4">
    <source>
        <dbReference type="ARBA" id="ARBA00023157"/>
    </source>
</evidence>
<organism evidence="7 8">
    <name type="scientific">Pusillibacter faecalis</name>
    <dbReference type="NCBI Taxonomy" id="2714358"/>
    <lineage>
        <taxon>Bacteria</taxon>
        <taxon>Bacillati</taxon>
        <taxon>Bacillota</taxon>
        <taxon>Clostridia</taxon>
        <taxon>Eubacteriales</taxon>
        <taxon>Oscillospiraceae</taxon>
        <taxon>Pusillibacter</taxon>
    </lineage>
</organism>
<dbReference type="PRINTS" id="PR00469">
    <property type="entry name" value="PNDRDTASEII"/>
</dbReference>
<dbReference type="Pfam" id="PF07992">
    <property type="entry name" value="Pyr_redox_2"/>
    <property type="match status" value="1"/>
</dbReference>
<evidence type="ECO:0000256" key="3">
    <source>
        <dbReference type="ARBA" id="ARBA00023002"/>
    </source>
</evidence>
<dbReference type="InterPro" id="IPR008255">
    <property type="entry name" value="Pyr_nucl-diS_OxRdtase_2_AS"/>
</dbReference>
<keyword evidence="5" id="KW-0676">Redox-active center</keyword>
<dbReference type="EMBL" id="AP023420">
    <property type="protein sequence ID" value="BCK85085.1"/>
    <property type="molecule type" value="Genomic_DNA"/>
</dbReference>
<dbReference type="PRINTS" id="PR00368">
    <property type="entry name" value="FADPNR"/>
</dbReference>
<keyword evidence="1" id="KW-0285">Flavoprotein</keyword>
<accession>A0A810QER6</accession>
<feature type="domain" description="FAD/NAD(P)-binding" evidence="6">
    <location>
        <begin position="5"/>
        <end position="292"/>
    </location>
</feature>
<dbReference type="GO" id="GO:0016668">
    <property type="term" value="F:oxidoreductase activity, acting on a sulfur group of donors, NAD(P) as acceptor"/>
    <property type="evidence" value="ECO:0007669"/>
    <property type="project" value="UniProtKB-ARBA"/>
</dbReference>
<name>A0A810QER6_9FIRM</name>
<gene>
    <name evidence="7" type="ORF">MM59RIKEN_24040</name>
</gene>
<dbReference type="KEGG" id="pfaa:MM59RIKEN_24040"/>
<keyword evidence="2" id="KW-0274">FAD</keyword>
<keyword evidence="4" id="KW-1015">Disulfide bond</keyword>
<evidence type="ECO:0000259" key="6">
    <source>
        <dbReference type="Pfam" id="PF07992"/>
    </source>
</evidence>
<dbReference type="Gene3D" id="3.50.50.60">
    <property type="entry name" value="FAD/NAD(P)-binding domain"/>
    <property type="match status" value="2"/>
</dbReference>
<proteinExistence type="predicted"/>
<dbReference type="PANTHER" id="PTHR48105">
    <property type="entry name" value="THIOREDOXIN REDUCTASE 1-RELATED-RELATED"/>
    <property type="match status" value="1"/>
</dbReference>
<evidence type="ECO:0000313" key="8">
    <source>
        <dbReference type="Proteomes" id="UP000679848"/>
    </source>
</evidence>
<dbReference type="PROSITE" id="PS00573">
    <property type="entry name" value="PYRIDINE_REDOX_2"/>
    <property type="match status" value="1"/>
</dbReference>
<dbReference type="InterPro" id="IPR050097">
    <property type="entry name" value="Ferredoxin-NADP_redctase_2"/>
</dbReference>
<evidence type="ECO:0000313" key="7">
    <source>
        <dbReference type="EMBL" id="BCK85085.1"/>
    </source>
</evidence>
<dbReference type="InterPro" id="IPR036188">
    <property type="entry name" value="FAD/NAD-bd_sf"/>
</dbReference>
<dbReference type="InterPro" id="IPR023753">
    <property type="entry name" value="FAD/NAD-binding_dom"/>
</dbReference>
<reference evidence="7" key="1">
    <citation type="submission" date="2020-09" db="EMBL/GenBank/DDBJ databases">
        <title>New species isolated from human feces.</title>
        <authorList>
            <person name="Kitahara M."/>
            <person name="Shigeno Y."/>
            <person name="Shime M."/>
            <person name="Matsumoto Y."/>
            <person name="Nakamura S."/>
            <person name="Motooka D."/>
            <person name="Fukuoka S."/>
            <person name="Nishikawa H."/>
            <person name="Benno Y."/>
        </authorList>
    </citation>
    <scope>NUCLEOTIDE SEQUENCE</scope>
    <source>
        <strain evidence="7">MM59</strain>
    </source>
</reference>